<organism evidence="1 2">
    <name type="scientific">Aureobasidium melanogenum</name>
    <name type="common">Aureobasidium pullulans var. melanogenum</name>
    <dbReference type="NCBI Taxonomy" id="46634"/>
    <lineage>
        <taxon>Eukaryota</taxon>
        <taxon>Fungi</taxon>
        <taxon>Dikarya</taxon>
        <taxon>Ascomycota</taxon>
        <taxon>Pezizomycotina</taxon>
        <taxon>Dothideomycetes</taxon>
        <taxon>Dothideomycetidae</taxon>
        <taxon>Dothideales</taxon>
        <taxon>Saccotheciaceae</taxon>
        <taxon>Aureobasidium</taxon>
    </lineage>
</organism>
<name>A0A9P8E3T6_AURME</name>
<gene>
    <name evidence="1" type="ORF">KCU76_g15471</name>
</gene>
<dbReference type="Proteomes" id="UP000779574">
    <property type="component" value="Unassembled WGS sequence"/>
</dbReference>
<dbReference type="OrthoDB" id="3934642at2759"/>
<dbReference type="AlphaFoldDB" id="A0A9P8E3T6"/>
<evidence type="ECO:0000313" key="2">
    <source>
        <dbReference type="Proteomes" id="UP000779574"/>
    </source>
</evidence>
<accession>A0A9P8E3T6</accession>
<evidence type="ECO:0000313" key="1">
    <source>
        <dbReference type="EMBL" id="KAG9678884.1"/>
    </source>
</evidence>
<proteinExistence type="predicted"/>
<dbReference type="EMBL" id="JAHFXF010001017">
    <property type="protein sequence ID" value="KAG9678884.1"/>
    <property type="molecule type" value="Genomic_DNA"/>
</dbReference>
<feature type="non-terminal residue" evidence="1">
    <location>
        <position position="162"/>
    </location>
</feature>
<reference evidence="1" key="2">
    <citation type="submission" date="2021-08" db="EMBL/GenBank/DDBJ databases">
        <authorList>
            <person name="Gostincar C."/>
            <person name="Sun X."/>
            <person name="Song Z."/>
            <person name="Gunde-Cimerman N."/>
        </authorList>
    </citation>
    <scope>NUCLEOTIDE SEQUENCE</scope>
    <source>
        <strain evidence="1">EXF-9911</strain>
    </source>
</reference>
<reference evidence="1" key="1">
    <citation type="journal article" date="2021" name="J Fungi (Basel)">
        <title>Virulence traits and population genomics of the black yeast Aureobasidium melanogenum.</title>
        <authorList>
            <person name="Cernosa A."/>
            <person name="Sun X."/>
            <person name="Gostincar C."/>
            <person name="Fang C."/>
            <person name="Gunde-Cimerman N."/>
            <person name="Song Z."/>
        </authorList>
    </citation>
    <scope>NUCLEOTIDE SEQUENCE</scope>
    <source>
        <strain evidence="1">EXF-9911</strain>
    </source>
</reference>
<protein>
    <submittedName>
        <fullName evidence="1">Uncharacterized protein</fullName>
    </submittedName>
</protein>
<sequence>MKNKIDQLTEILEDHGERWKKDPSVPFNPHPCLYLVRKLHKDIEEGADDDAENMSEMVHHIADRVIKDTVDRLADKMRSRSTECQAATTLIRIFFEGSEGEQRRKDIAVKLEKMFVWDQLRWIGEGSFEDTLEIYKHEVEKVALKYAAEGIMRLVDAVTTDA</sequence>
<comment type="caution">
    <text evidence="1">The sequence shown here is derived from an EMBL/GenBank/DDBJ whole genome shotgun (WGS) entry which is preliminary data.</text>
</comment>